<organism evidence="1 2">
    <name type="scientific">Blautia faecicola</name>
    <dbReference type="NCBI Taxonomy" id="2509240"/>
    <lineage>
        <taxon>Bacteria</taxon>
        <taxon>Bacillati</taxon>
        <taxon>Bacillota</taxon>
        <taxon>Clostridia</taxon>
        <taxon>Lachnospirales</taxon>
        <taxon>Lachnospiraceae</taxon>
        <taxon>Blautia</taxon>
    </lineage>
</organism>
<proteinExistence type="predicted"/>
<comment type="caution">
    <text evidence="1">The sequence shown here is derived from an EMBL/GenBank/DDBJ whole genome shotgun (WGS) entry which is preliminary data.</text>
</comment>
<dbReference type="SUPFAM" id="SSF103642">
    <property type="entry name" value="Sec-C motif"/>
    <property type="match status" value="1"/>
</dbReference>
<dbReference type="OrthoDB" id="9801392at2"/>
<dbReference type="Pfam" id="PF02810">
    <property type="entry name" value="SEC-C"/>
    <property type="match status" value="1"/>
</dbReference>
<keyword evidence="2" id="KW-1185">Reference proteome</keyword>
<dbReference type="Gene3D" id="3.10.450.50">
    <property type="match status" value="1"/>
</dbReference>
<accession>A0A4Q1RI40</accession>
<dbReference type="EMBL" id="SDKC01000001">
    <property type="protein sequence ID" value="RXS75357.1"/>
    <property type="molecule type" value="Genomic_DNA"/>
</dbReference>
<dbReference type="Proteomes" id="UP000290106">
    <property type="component" value="Unassembled WGS sequence"/>
</dbReference>
<name>A0A4Q1RI40_9FIRM</name>
<evidence type="ECO:0000313" key="1">
    <source>
        <dbReference type="EMBL" id="RXS75357.1"/>
    </source>
</evidence>
<gene>
    <name evidence="1" type="ORF">ETP43_09065</name>
</gene>
<reference evidence="1 2" key="1">
    <citation type="submission" date="2019-01" db="EMBL/GenBank/DDBJ databases">
        <title>Blautia sp. nov. KGMB01111 isolated human feces.</title>
        <authorList>
            <person name="Park J.-E."/>
            <person name="Kim J.-S."/>
            <person name="Park S.-H."/>
        </authorList>
    </citation>
    <scope>NUCLEOTIDE SEQUENCE [LARGE SCALE GENOMIC DNA]</scope>
    <source>
        <strain evidence="1 2">KGMB01111</strain>
    </source>
</reference>
<dbReference type="InterPro" id="IPR004027">
    <property type="entry name" value="SEC_C_motif"/>
</dbReference>
<sequence>MELREDILQELKEQKQKAIYNQEEWLANELWCLIEVYNIHKNYLAMFQLLKSGKYEEAWRVMNRIDISMGNLRINFGEGMNHYNLTFINQIIKYYEKVFPDFVYTSREGIIKSEKCSICGEKVSLRGGCSHVPGKLYMGELCLREVTDYEIIGVAIVKHPLDKYAILKLEGQEYNYQVLDYLMRKLDSPFRPWYIEELKRKRPEFMNVGRNEKCPCGSGNKYKRCCYNTPKEYGLHYRITLLGGEKMKEEAIEYSGRWVEKQAIK</sequence>
<dbReference type="RefSeq" id="WP_129257828.1">
    <property type="nucleotide sequence ID" value="NZ_SDKC01000001.1"/>
</dbReference>
<protein>
    <submittedName>
        <fullName evidence="1">Zinc chelation protein SecC</fullName>
    </submittedName>
</protein>
<evidence type="ECO:0000313" key="2">
    <source>
        <dbReference type="Proteomes" id="UP000290106"/>
    </source>
</evidence>
<dbReference type="AlphaFoldDB" id="A0A4Q1RI40"/>